<sequence>MADSQSSSKTKIHPKDISRILKKCNWCLKDEVKGEPPFKACSKCRATIYCGRECQVKAWSLHKTNCQNTAKMYEQFEGEPEAYKKFKEFKEWHVKHNQEISHAAICGLQLDSCLEDIDKQVFVMVIKRTPGPKVPYSERFQVHYCMNTGIDHCKKQLGPEADQIFEHLAATNAAYKKKKGFMGCVGCLLRYDGFSDLVLVKVPEMTSLKSRMYVWDWRANPVRGLNNALKSGLKIPDPLTAPFHFATVDENGQVVPAETKPVQFEQGTVIDVGKMVLSAGGTAEDINDIDLNRLPRNL</sequence>
<keyword evidence="2 4" id="KW-0863">Zinc-finger</keyword>
<dbReference type="GO" id="GO:0008270">
    <property type="term" value="F:zinc ion binding"/>
    <property type="evidence" value="ECO:0007669"/>
    <property type="project" value="UniProtKB-KW"/>
</dbReference>
<dbReference type="Proteomes" id="UP000053477">
    <property type="component" value="Unassembled WGS sequence"/>
</dbReference>
<dbReference type="Gene3D" id="6.10.140.2220">
    <property type="match status" value="1"/>
</dbReference>
<evidence type="ECO:0000256" key="3">
    <source>
        <dbReference type="ARBA" id="ARBA00022833"/>
    </source>
</evidence>
<proteinExistence type="predicted"/>
<dbReference type="AlphaFoldDB" id="A0A0H2RY14"/>
<accession>A0A0H2RY14</accession>
<dbReference type="SUPFAM" id="SSF144232">
    <property type="entry name" value="HIT/MYND zinc finger-like"/>
    <property type="match status" value="1"/>
</dbReference>
<dbReference type="Pfam" id="PF01753">
    <property type="entry name" value="zf-MYND"/>
    <property type="match status" value="1"/>
</dbReference>
<gene>
    <name evidence="6" type="ORF">SCHPADRAFT_937846</name>
</gene>
<keyword evidence="3" id="KW-0862">Zinc</keyword>
<evidence type="ECO:0000256" key="4">
    <source>
        <dbReference type="PROSITE-ProRule" id="PRU00134"/>
    </source>
</evidence>
<dbReference type="InParanoid" id="A0A0H2RY14"/>
<evidence type="ECO:0000313" key="7">
    <source>
        <dbReference type="Proteomes" id="UP000053477"/>
    </source>
</evidence>
<dbReference type="InterPro" id="IPR002893">
    <property type="entry name" value="Znf_MYND"/>
</dbReference>
<reference evidence="6 7" key="1">
    <citation type="submission" date="2015-04" db="EMBL/GenBank/DDBJ databases">
        <title>Complete genome sequence of Schizopora paradoxa KUC8140, a cosmopolitan wood degrader in East Asia.</title>
        <authorList>
            <consortium name="DOE Joint Genome Institute"/>
            <person name="Min B."/>
            <person name="Park H."/>
            <person name="Jang Y."/>
            <person name="Kim J.-J."/>
            <person name="Kim K.H."/>
            <person name="Pangilinan J."/>
            <person name="Lipzen A."/>
            <person name="Riley R."/>
            <person name="Grigoriev I.V."/>
            <person name="Spatafora J.W."/>
            <person name="Choi I.-G."/>
        </authorList>
    </citation>
    <scope>NUCLEOTIDE SEQUENCE [LARGE SCALE GENOMIC DNA]</scope>
    <source>
        <strain evidence="6 7">KUC8140</strain>
    </source>
</reference>
<organism evidence="6 7">
    <name type="scientific">Schizopora paradoxa</name>
    <dbReference type="NCBI Taxonomy" id="27342"/>
    <lineage>
        <taxon>Eukaryota</taxon>
        <taxon>Fungi</taxon>
        <taxon>Dikarya</taxon>
        <taxon>Basidiomycota</taxon>
        <taxon>Agaricomycotina</taxon>
        <taxon>Agaricomycetes</taxon>
        <taxon>Hymenochaetales</taxon>
        <taxon>Schizoporaceae</taxon>
        <taxon>Schizopora</taxon>
    </lineage>
</organism>
<evidence type="ECO:0000259" key="5">
    <source>
        <dbReference type="PROSITE" id="PS50865"/>
    </source>
</evidence>
<keyword evidence="1" id="KW-0479">Metal-binding</keyword>
<protein>
    <recommendedName>
        <fullName evidence="5">MYND-type domain-containing protein</fullName>
    </recommendedName>
</protein>
<dbReference type="PROSITE" id="PS50865">
    <property type="entry name" value="ZF_MYND_2"/>
    <property type="match status" value="1"/>
</dbReference>
<evidence type="ECO:0000256" key="2">
    <source>
        <dbReference type="ARBA" id="ARBA00022771"/>
    </source>
</evidence>
<evidence type="ECO:0000313" key="6">
    <source>
        <dbReference type="EMBL" id="KLO16497.1"/>
    </source>
</evidence>
<dbReference type="OrthoDB" id="5231159at2759"/>
<name>A0A0H2RY14_9AGAM</name>
<feature type="domain" description="MYND-type" evidence="5">
    <location>
        <begin position="24"/>
        <end position="66"/>
    </location>
</feature>
<dbReference type="PROSITE" id="PS01360">
    <property type="entry name" value="ZF_MYND_1"/>
    <property type="match status" value="1"/>
</dbReference>
<keyword evidence="7" id="KW-1185">Reference proteome</keyword>
<dbReference type="EMBL" id="KQ085915">
    <property type="protein sequence ID" value="KLO16497.1"/>
    <property type="molecule type" value="Genomic_DNA"/>
</dbReference>
<evidence type="ECO:0000256" key="1">
    <source>
        <dbReference type="ARBA" id="ARBA00022723"/>
    </source>
</evidence>